<evidence type="ECO:0000256" key="1">
    <source>
        <dbReference type="SAM" id="MobiDB-lite"/>
    </source>
</evidence>
<organism evidence="2 3">
    <name type="scientific">Halorussus caseinilyticus</name>
    <dbReference type="NCBI Taxonomy" id="3034025"/>
    <lineage>
        <taxon>Archaea</taxon>
        <taxon>Methanobacteriati</taxon>
        <taxon>Methanobacteriota</taxon>
        <taxon>Stenosarchaea group</taxon>
        <taxon>Halobacteria</taxon>
        <taxon>Halobacteriales</taxon>
        <taxon>Haladaptataceae</taxon>
        <taxon>Halorussus</taxon>
    </lineage>
</organism>
<evidence type="ECO:0000313" key="2">
    <source>
        <dbReference type="EMBL" id="MFC7079936.1"/>
    </source>
</evidence>
<evidence type="ECO:0008006" key="4">
    <source>
        <dbReference type="Google" id="ProtNLM"/>
    </source>
</evidence>
<accession>A0ABD5WHI4</accession>
<proteinExistence type="predicted"/>
<dbReference type="EMBL" id="JBHSZH010000005">
    <property type="protein sequence ID" value="MFC7079936.1"/>
    <property type="molecule type" value="Genomic_DNA"/>
</dbReference>
<protein>
    <recommendedName>
        <fullName evidence="4">Secreted protein</fullName>
    </recommendedName>
</protein>
<reference evidence="2 3" key="1">
    <citation type="journal article" date="2019" name="Int. J. Syst. Evol. Microbiol.">
        <title>The Global Catalogue of Microorganisms (GCM) 10K type strain sequencing project: providing services to taxonomists for standard genome sequencing and annotation.</title>
        <authorList>
            <consortium name="The Broad Institute Genomics Platform"/>
            <consortium name="The Broad Institute Genome Sequencing Center for Infectious Disease"/>
            <person name="Wu L."/>
            <person name="Ma J."/>
        </authorList>
    </citation>
    <scope>NUCLEOTIDE SEQUENCE [LARGE SCALE GENOMIC DNA]</scope>
    <source>
        <strain evidence="2 3">DT72</strain>
    </source>
</reference>
<dbReference type="Proteomes" id="UP001596407">
    <property type="component" value="Unassembled WGS sequence"/>
</dbReference>
<keyword evidence="3" id="KW-1185">Reference proteome</keyword>
<feature type="compositionally biased region" description="Basic and acidic residues" evidence="1">
    <location>
        <begin position="54"/>
        <end position="74"/>
    </location>
</feature>
<dbReference type="AlphaFoldDB" id="A0ABD5WHI4"/>
<gene>
    <name evidence="2" type="ORF">ACFQJ6_07185</name>
</gene>
<dbReference type="GeneID" id="79303498"/>
<evidence type="ECO:0000313" key="3">
    <source>
        <dbReference type="Proteomes" id="UP001596407"/>
    </source>
</evidence>
<feature type="region of interest" description="Disordered" evidence="1">
    <location>
        <begin position="50"/>
        <end position="99"/>
    </location>
</feature>
<comment type="caution">
    <text evidence="2">The sequence shown here is derived from an EMBL/GenBank/DDBJ whole genome shotgun (WGS) entry which is preliminary data.</text>
</comment>
<sequence length="99" mass="10276">MTTTLKIAATVLIALAVFGLGVTATAGAHVTDFAADPVSTVGHVCDQWGLQNDWGDHRHGDDWTNHPHHGDGDGHYGQPGHHGPHGGPHGSPGTHGPHH</sequence>
<dbReference type="RefSeq" id="WP_276278950.1">
    <property type="nucleotide sequence ID" value="NZ_CP119809.1"/>
</dbReference>
<name>A0ABD5WHI4_9EURY</name>